<organism evidence="2 3">
    <name type="scientific">Sphingopyxis granuli</name>
    <dbReference type="NCBI Taxonomy" id="267128"/>
    <lineage>
        <taxon>Bacteria</taxon>
        <taxon>Pseudomonadati</taxon>
        <taxon>Pseudomonadota</taxon>
        <taxon>Alphaproteobacteria</taxon>
        <taxon>Sphingomonadales</taxon>
        <taxon>Sphingomonadaceae</taxon>
        <taxon>Sphingopyxis</taxon>
    </lineage>
</organism>
<gene>
    <name evidence="2" type="ORF">SGRAN_2949</name>
</gene>
<keyword evidence="3" id="KW-1185">Reference proteome</keyword>
<sequence length="51" mass="5495">MKVVDEHVEVTDEEATSAVKGHNVRYVLAISLAAVIVVLSAIWIVPALLQP</sequence>
<evidence type="ECO:0000313" key="2">
    <source>
        <dbReference type="EMBL" id="AMG75297.1"/>
    </source>
</evidence>
<dbReference type="KEGG" id="sgi:SGRAN_2949"/>
<dbReference type="Proteomes" id="UP000058599">
    <property type="component" value="Chromosome"/>
</dbReference>
<reference evidence="2 3" key="1">
    <citation type="journal article" date="2016" name="BMC Genomics">
        <title>Genomic analysis of the nitrate-respiring Sphingopyxis granuli (formerly Sphingomonas macrogoltabida) strain TFA.</title>
        <authorList>
            <person name="Garcia-Romero I."/>
            <person name="Perez-Pulido A.J."/>
            <person name="Gonzalez-Flores Y.E."/>
            <person name="Reyes-Ramirez F."/>
            <person name="Santero E."/>
            <person name="Floriano B."/>
        </authorList>
    </citation>
    <scope>NUCLEOTIDE SEQUENCE [LARGE SCALE GENOMIC DNA]</scope>
    <source>
        <strain evidence="2 3">TFA</strain>
    </source>
</reference>
<dbReference type="AlphaFoldDB" id="A0AA86GLQ9"/>
<proteinExistence type="predicted"/>
<protein>
    <submittedName>
        <fullName evidence="2">Membrane protein</fullName>
    </submittedName>
</protein>
<evidence type="ECO:0000256" key="1">
    <source>
        <dbReference type="SAM" id="Phobius"/>
    </source>
</evidence>
<dbReference type="RefSeq" id="WP_156483147.1">
    <property type="nucleotide sequence ID" value="NZ_CP012199.1"/>
</dbReference>
<name>A0AA86GLQ9_9SPHN</name>
<keyword evidence="1" id="KW-1133">Transmembrane helix</keyword>
<evidence type="ECO:0000313" key="3">
    <source>
        <dbReference type="Proteomes" id="UP000058599"/>
    </source>
</evidence>
<accession>A0AA86GLQ9</accession>
<feature type="transmembrane region" description="Helical" evidence="1">
    <location>
        <begin position="26"/>
        <end position="49"/>
    </location>
</feature>
<dbReference type="EMBL" id="CP012199">
    <property type="protein sequence ID" value="AMG75297.1"/>
    <property type="molecule type" value="Genomic_DNA"/>
</dbReference>
<keyword evidence="1" id="KW-0472">Membrane</keyword>
<keyword evidence="1" id="KW-0812">Transmembrane</keyword>